<evidence type="ECO:0000313" key="2">
    <source>
        <dbReference type="EMBL" id="ERG97206.1"/>
    </source>
</evidence>
<gene>
    <name evidence="2" type="ORF">J07HQW2_03692</name>
</gene>
<feature type="transmembrane region" description="Helical" evidence="1">
    <location>
        <begin position="41"/>
        <end position="60"/>
    </location>
</feature>
<feature type="transmembrane region" description="Helical" evidence="1">
    <location>
        <begin position="72"/>
        <end position="105"/>
    </location>
</feature>
<dbReference type="AlphaFoldDB" id="U1PXL2"/>
<organism evidence="2 3">
    <name type="scientific">Haloquadratum walsbyi J07HQW2</name>
    <dbReference type="NCBI Taxonomy" id="1238425"/>
    <lineage>
        <taxon>Archaea</taxon>
        <taxon>Methanobacteriati</taxon>
        <taxon>Methanobacteriota</taxon>
        <taxon>Stenosarchaea group</taxon>
        <taxon>Halobacteria</taxon>
        <taxon>Halobacteriales</taxon>
        <taxon>Haloferacaceae</taxon>
        <taxon>Haloquadratum</taxon>
    </lineage>
</organism>
<proteinExistence type="predicted"/>
<dbReference type="Proteomes" id="UP000030710">
    <property type="component" value="Unassembled WGS sequence"/>
</dbReference>
<reference evidence="2 3" key="1">
    <citation type="journal article" date="2013" name="PLoS ONE">
        <title>Assembly-driven community genomics of a hypersaline microbial ecosystem.</title>
        <authorList>
            <person name="Podell S."/>
            <person name="Ugalde J.A."/>
            <person name="Narasingarao P."/>
            <person name="Banfield J.F."/>
            <person name="Heidelberg K.B."/>
            <person name="Allen E.E."/>
        </authorList>
    </citation>
    <scope>NUCLEOTIDE SEQUENCE [LARGE SCALE GENOMIC DNA]</scope>
    <source>
        <strain evidence="3">J07HQW2</strain>
    </source>
</reference>
<protein>
    <submittedName>
        <fullName evidence="2">Uncharacterized protein</fullName>
    </submittedName>
</protein>
<keyword evidence="1" id="KW-0472">Membrane</keyword>
<keyword evidence="1" id="KW-0812">Transmembrane</keyword>
<sequence>MSMISDVQRANIHPASFFKDSINTNADADTNTGKLSLLRPALVVAAVAVIGLLGVIPTLLAVAEAAPGGAGILFVVTSIIGSLVGTLGPFISWLIVGGSFFSWLARVWR</sequence>
<name>U1PXL2_9EURY</name>
<dbReference type="STRING" id="1238425.J07HQW2_03692"/>
<dbReference type="EMBL" id="KE356561">
    <property type="protein sequence ID" value="ERG97206.1"/>
    <property type="molecule type" value="Genomic_DNA"/>
</dbReference>
<dbReference type="HOGENOM" id="CLU_2353166_0_0_2"/>
<evidence type="ECO:0000313" key="3">
    <source>
        <dbReference type="Proteomes" id="UP000030710"/>
    </source>
</evidence>
<accession>U1PXL2</accession>
<keyword evidence="1" id="KW-1133">Transmembrane helix</keyword>
<evidence type="ECO:0000256" key="1">
    <source>
        <dbReference type="SAM" id="Phobius"/>
    </source>
</evidence>